<name>A0A149Q1T4_9BURK</name>
<gene>
    <name evidence="2" type="ORF">CI15_01460</name>
</gene>
<keyword evidence="1" id="KW-0472">Membrane</keyword>
<evidence type="ECO:0000313" key="2">
    <source>
        <dbReference type="EMBL" id="KXU91275.1"/>
    </source>
</evidence>
<keyword evidence="1" id="KW-1133">Transmembrane helix</keyword>
<keyword evidence="1" id="KW-0812">Transmembrane</keyword>
<sequence>MNKPQRKKNPTFGVAVFIVVAILLVIATLIFNAIREKHEFESQNAQAPSVSSQAAAAADAIKPASGAAQ</sequence>
<evidence type="ECO:0000256" key="1">
    <source>
        <dbReference type="SAM" id="Phobius"/>
    </source>
</evidence>
<reference evidence="2 3" key="1">
    <citation type="journal article" date="2015" name="Int. J. Syst. Evol. Microbiol.">
        <title>Burkholderia monticola sp. nov., isolated from mountain soil.</title>
        <authorList>
            <person name="Baek I."/>
            <person name="Seo B."/>
            <person name="Lee I."/>
            <person name="Yi H."/>
            <person name="Chun J."/>
        </authorList>
    </citation>
    <scope>NUCLEOTIDE SEQUENCE [LARGE SCALE GENOMIC DNA]</scope>
    <source>
        <strain evidence="2 3">JC2948</strain>
    </source>
</reference>
<dbReference type="EMBL" id="LRBG01000001">
    <property type="protein sequence ID" value="KXU91275.1"/>
    <property type="molecule type" value="Genomic_DNA"/>
</dbReference>
<dbReference type="RefSeq" id="WP_062123581.1">
    <property type="nucleotide sequence ID" value="NZ_LRBG01000001.1"/>
</dbReference>
<feature type="transmembrane region" description="Helical" evidence="1">
    <location>
        <begin position="12"/>
        <end position="34"/>
    </location>
</feature>
<dbReference type="Proteomes" id="UP000075613">
    <property type="component" value="Unassembled WGS sequence"/>
</dbReference>
<protein>
    <submittedName>
        <fullName evidence="2">Uncharacterized protein</fullName>
    </submittedName>
</protein>
<keyword evidence="3" id="KW-1185">Reference proteome</keyword>
<accession>A0A149Q1T4</accession>
<evidence type="ECO:0000313" key="3">
    <source>
        <dbReference type="Proteomes" id="UP000075613"/>
    </source>
</evidence>
<proteinExistence type="predicted"/>
<organism evidence="2 3">
    <name type="scientific">Paraburkholderia monticola</name>
    <dbReference type="NCBI Taxonomy" id="1399968"/>
    <lineage>
        <taxon>Bacteria</taxon>
        <taxon>Pseudomonadati</taxon>
        <taxon>Pseudomonadota</taxon>
        <taxon>Betaproteobacteria</taxon>
        <taxon>Burkholderiales</taxon>
        <taxon>Burkholderiaceae</taxon>
        <taxon>Paraburkholderia</taxon>
    </lineage>
</organism>
<comment type="caution">
    <text evidence="2">The sequence shown here is derived from an EMBL/GenBank/DDBJ whole genome shotgun (WGS) entry which is preliminary data.</text>
</comment>
<dbReference type="AlphaFoldDB" id="A0A149Q1T4"/>